<evidence type="ECO:0000313" key="1">
    <source>
        <dbReference type="EMBL" id="RCJ33665.1"/>
    </source>
</evidence>
<organism evidence="1 2">
    <name type="scientific">Nostoc punctiforme NIES-2108</name>
    <dbReference type="NCBI Taxonomy" id="1356359"/>
    <lineage>
        <taxon>Bacteria</taxon>
        <taxon>Bacillati</taxon>
        <taxon>Cyanobacteriota</taxon>
        <taxon>Cyanophyceae</taxon>
        <taxon>Nostocales</taxon>
        <taxon>Nostocaceae</taxon>
        <taxon>Nostoc</taxon>
    </lineage>
</organism>
<protein>
    <submittedName>
        <fullName evidence="1">CopG family transcriptional regulator</fullName>
    </submittedName>
</protein>
<dbReference type="Proteomes" id="UP000252085">
    <property type="component" value="Unassembled WGS sequence"/>
</dbReference>
<dbReference type="AlphaFoldDB" id="A0A367RB79"/>
<comment type="caution">
    <text evidence="1">The sequence shown here is derived from an EMBL/GenBank/DDBJ whole genome shotgun (WGS) entry which is preliminary data.</text>
</comment>
<evidence type="ECO:0000313" key="2">
    <source>
        <dbReference type="Proteomes" id="UP000252085"/>
    </source>
</evidence>
<dbReference type="InterPro" id="IPR010985">
    <property type="entry name" value="Ribbon_hlx_hlx"/>
</dbReference>
<reference evidence="1 2" key="1">
    <citation type="submission" date="2016-04" db="EMBL/GenBank/DDBJ databases">
        <authorList>
            <person name="Evans L.H."/>
            <person name="Alamgir A."/>
            <person name="Owens N."/>
            <person name="Weber N.D."/>
            <person name="Virtaneva K."/>
            <person name="Barbian K."/>
            <person name="Babar A."/>
            <person name="Rosenke K."/>
        </authorList>
    </citation>
    <scope>NUCLEOTIDE SEQUENCE [LARGE SCALE GENOMIC DNA]</scope>
    <source>
        <strain evidence="1">NIES-2108</strain>
    </source>
</reference>
<accession>A0A367RB79</accession>
<dbReference type="GO" id="GO:0006355">
    <property type="term" value="P:regulation of DNA-templated transcription"/>
    <property type="evidence" value="ECO:0007669"/>
    <property type="project" value="InterPro"/>
</dbReference>
<proteinExistence type="predicted"/>
<name>A0A367RB79_NOSPU</name>
<dbReference type="EMBL" id="LXQE01000159">
    <property type="protein sequence ID" value="RCJ33665.1"/>
    <property type="molecule type" value="Genomic_DNA"/>
</dbReference>
<gene>
    <name evidence="1" type="ORF">A6769_24840</name>
</gene>
<dbReference type="SUPFAM" id="SSF47598">
    <property type="entry name" value="Ribbon-helix-helix"/>
    <property type="match status" value="1"/>
</dbReference>
<sequence>MSNLSVQLPDSLYKSLQELAKQDGISIDQFVATAVAEKIAALTTEIYLGELAKRGSREKYDAVLAKVPDIETESYSNAWIKTVSKNIRSPVMC</sequence>